<gene>
    <name evidence="1" type="ORF">P154DRAFT_442286</name>
</gene>
<evidence type="ECO:0000313" key="2">
    <source>
        <dbReference type="Proteomes" id="UP000799779"/>
    </source>
</evidence>
<protein>
    <submittedName>
        <fullName evidence="1">Uncharacterized protein</fullName>
    </submittedName>
</protein>
<evidence type="ECO:0000313" key="1">
    <source>
        <dbReference type="EMBL" id="KAF1996941.1"/>
    </source>
</evidence>
<dbReference type="Proteomes" id="UP000799779">
    <property type="component" value="Unassembled WGS sequence"/>
</dbReference>
<sequence>AFSYIVRLRVEYSYIYTSKVFIFLRVPKDPRIVYYFLSVLKGNIRVTTR</sequence>
<dbReference type="OrthoDB" id="2156052at2759"/>
<keyword evidence="2" id="KW-1185">Reference proteome</keyword>
<accession>A0A6A5W9X6</accession>
<feature type="non-terminal residue" evidence="1">
    <location>
        <position position="1"/>
    </location>
</feature>
<dbReference type="EMBL" id="ML977619">
    <property type="protein sequence ID" value="KAF1996941.1"/>
    <property type="molecule type" value="Genomic_DNA"/>
</dbReference>
<organism evidence="1 2">
    <name type="scientific">Amniculicola lignicola CBS 123094</name>
    <dbReference type="NCBI Taxonomy" id="1392246"/>
    <lineage>
        <taxon>Eukaryota</taxon>
        <taxon>Fungi</taxon>
        <taxon>Dikarya</taxon>
        <taxon>Ascomycota</taxon>
        <taxon>Pezizomycotina</taxon>
        <taxon>Dothideomycetes</taxon>
        <taxon>Pleosporomycetidae</taxon>
        <taxon>Pleosporales</taxon>
        <taxon>Amniculicolaceae</taxon>
        <taxon>Amniculicola</taxon>
    </lineage>
</organism>
<name>A0A6A5W9X6_9PLEO</name>
<proteinExistence type="predicted"/>
<dbReference type="AlphaFoldDB" id="A0A6A5W9X6"/>
<reference evidence="1" key="1">
    <citation type="journal article" date="2020" name="Stud. Mycol.">
        <title>101 Dothideomycetes genomes: a test case for predicting lifestyles and emergence of pathogens.</title>
        <authorList>
            <person name="Haridas S."/>
            <person name="Albert R."/>
            <person name="Binder M."/>
            <person name="Bloem J."/>
            <person name="Labutti K."/>
            <person name="Salamov A."/>
            <person name="Andreopoulos B."/>
            <person name="Baker S."/>
            <person name="Barry K."/>
            <person name="Bills G."/>
            <person name="Bluhm B."/>
            <person name="Cannon C."/>
            <person name="Castanera R."/>
            <person name="Culley D."/>
            <person name="Daum C."/>
            <person name="Ezra D."/>
            <person name="Gonzalez J."/>
            <person name="Henrissat B."/>
            <person name="Kuo A."/>
            <person name="Liang C."/>
            <person name="Lipzen A."/>
            <person name="Lutzoni F."/>
            <person name="Magnuson J."/>
            <person name="Mondo S."/>
            <person name="Nolan M."/>
            <person name="Ohm R."/>
            <person name="Pangilinan J."/>
            <person name="Park H.-J."/>
            <person name="Ramirez L."/>
            <person name="Alfaro M."/>
            <person name="Sun H."/>
            <person name="Tritt A."/>
            <person name="Yoshinaga Y."/>
            <person name="Zwiers L.-H."/>
            <person name="Turgeon B."/>
            <person name="Goodwin S."/>
            <person name="Spatafora J."/>
            <person name="Crous P."/>
            <person name="Grigoriev I."/>
        </authorList>
    </citation>
    <scope>NUCLEOTIDE SEQUENCE</scope>
    <source>
        <strain evidence="1">CBS 123094</strain>
    </source>
</reference>